<keyword evidence="6 7" id="KW-0472">Membrane</keyword>
<keyword evidence="3 7" id="KW-1003">Cell membrane</keyword>
<feature type="transmembrane region" description="Helical" evidence="7">
    <location>
        <begin position="407"/>
        <end position="428"/>
    </location>
</feature>
<name>A0A0U4WI59_9PSED</name>
<comment type="function">
    <text evidence="7">Part of an energy-coupled inorganic carbon pump.</text>
</comment>
<dbReference type="RefSeq" id="WP_059315244.1">
    <property type="nucleotide sequence ID" value="NZ_CP013987.1"/>
</dbReference>
<dbReference type="GO" id="GO:0015990">
    <property type="term" value="P:electron transport coupled proton transport"/>
    <property type="evidence" value="ECO:0007669"/>
    <property type="project" value="TreeGrafter"/>
</dbReference>
<dbReference type="PRINTS" id="PR01434">
    <property type="entry name" value="NADHDHGNASE5"/>
</dbReference>
<feature type="transmembrane region" description="Helical" evidence="7">
    <location>
        <begin position="232"/>
        <end position="252"/>
    </location>
</feature>
<protein>
    <recommendedName>
        <fullName evidence="7">Probable inorganic carbon transporter subunit DabB</fullName>
    </recommendedName>
</protein>
<dbReference type="InterPro" id="IPR003945">
    <property type="entry name" value="NU5C-like"/>
</dbReference>
<feature type="transmembrane region" description="Helical" evidence="7">
    <location>
        <begin position="381"/>
        <end position="400"/>
    </location>
</feature>
<keyword evidence="2 7" id="KW-0813">Transport</keyword>
<dbReference type="PANTHER" id="PTHR42829">
    <property type="entry name" value="NADH-UBIQUINONE OXIDOREDUCTASE CHAIN 5"/>
    <property type="match status" value="1"/>
</dbReference>
<feature type="transmembrane region" description="Helical" evidence="7">
    <location>
        <begin position="264"/>
        <end position="281"/>
    </location>
</feature>
<dbReference type="GO" id="GO:0012505">
    <property type="term" value="C:endomembrane system"/>
    <property type="evidence" value="ECO:0007669"/>
    <property type="project" value="UniProtKB-SubCell"/>
</dbReference>
<evidence type="ECO:0000256" key="3">
    <source>
        <dbReference type="ARBA" id="ARBA00022475"/>
    </source>
</evidence>
<evidence type="ECO:0000256" key="7">
    <source>
        <dbReference type="HAMAP-Rule" id="MF_00862"/>
    </source>
</evidence>
<dbReference type="Proteomes" id="UP000064137">
    <property type="component" value="Chromosome"/>
</dbReference>
<feature type="transmembrane region" description="Helical" evidence="7">
    <location>
        <begin position="355"/>
        <end position="375"/>
    </location>
</feature>
<feature type="domain" description="NADH:quinone oxidoreductase/Mrp antiporter transmembrane" evidence="9">
    <location>
        <begin position="113"/>
        <end position="337"/>
    </location>
</feature>
<dbReference type="PANTHER" id="PTHR42829:SF1">
    <property type="entry name" value="INORGANIC CARBON TRANSPORTER SUBUNIT DABB-RELATED"/>
    <property type="match status" value="1"/>
</dbReference>
<feature type="transmembrane region" description="Helical" evidence="7">
    <location>
        <begin position="6"/>
        <end position="26"/>
    </location>
</feature>
<evidence type="ECO:0000256" key="5">
    <source>
        <dbReference type="ARBA" id="ARBA00022989"/>
    </source>
</evidence>
<evidence type="ECO:0000256" key="8">
    <source>
        <dbReference type="RuleBase" id="RU000320"/>
    </source>
</evidence>
<feature type="transmembrane region" description="Helical" evidence="7">
    <location>
        <begin position="64"/>
        <end position="83"/>
    </location>
</feature>
<evidence type="ECO:0000313" key="10">
    <source>
        <dbReference type="EMBL" id="ALZ85074.1"/>
    </source>
</evidence>
<dbReference type="InterPro" id="IPR046396">
    <property type="entry name" value="Transporter_DabB"/>
</dbReference>
<evidence type="ECO:0000256" key="2">
    <source>
        <dbReference type="ARBA" id="ARBA00022448"/>
    </source>
</evidence>
<dbReference type="Pfam" id="PF00361">
    <property type="entry name" value="Proton_antipo_M"/>
    <property type="match status" value="1"/>
</dbReference>
<dbReference type="GO" id="GO:0008137">
    <property type="term" value="F:NADH dehydrogenase (ubiquinone) activity"/>
    <property type="evidence" value="ECO:0007669"/>
    <property type="project" value="InterPro"/>
</dbReference>
<gene>
    <name evidence="7" type="primary">dabB</name>
    <name evidence="10" type="ORF">APT59_13055</name>
</gene>
<comment type="similarity">
    <text evidence="7">Belongs to the inorganic carbon transporter (TC 9.A.2) DabB family.</text>
</comment>
<keyword evidence="4 7" id="KW-0812">Transmembrane</keyword>
<evidence type="ECO:0000256" key="4">
    <source>
        <dbReference type="ARBA" id="ARBA00022692"/>
    </source>
</evidence>
<feature type="transmembrane region" description="Helical" evidence="7">
    <location>
        <begin position="440"/>
        <end position="460"/>
    </location>
</feature>
<proteinExistence type="inferred from homology"/>
<dbReference type="InterPro" id="IPR001750">
    <property type="entry name" value="ND/Mrp_TM"/>
</dbReference>
<evidence type="ECO:0000259" key="9">
    <source>
        <dbReference type="Pfam" id="PF00361"/>
    </source>
</evidence>
<dbReference type="OrthoDB" id="9768329at2"/>
<dbReference type="HAMAP" id="MF_00862">
    <property type="entry name" value="DabB"/>
    <property type="match status" value="1"/>
</dbReference>
<dbReference type="KEGG" id="por:APT59_13055"/>
<dbReference type="AlphaFoldDB" id="A0A0U4WI59"/>
<feature type="transmembrane region" description="Helical" evidence="7">
    <location>
        <begin position="95"/>
        <end position="111"/>
    </location>
</feature>
<dbReference type="NCBIfam" id="NF006029">
    <property type="entry name" value="PRK08168.1"/>
    <property type="match status" value="1"/>
</dbReference>
<comment type="subcellular location">
    <subcellularLocation>
        <location evidence="7">Cell membrane</location>
        <topology evidence="7">Multi-pass membrane protein</topology>
    </subcellularLocation>
    <subcellularLocation>
        <location evidence="1">Endomembrane system</location>
        <topology evidence="1">Multi-pass membrane protein</topology>
    </subcellularLocation>
    <subcellularLocation>
        <location evidence="8">Membrane</location>
        <topology evidence="8">Multi-pass membrane protein</topology>
    </subcellularLocation>
</comment>
<dbReference type="EMBL" id="CP013987">
    <property type="protein sequence ID" value="ALZ85074.1"/>
    <property type="molecule type" value="Genomic_DNA"/>
</dbReference>
<keyword evidence="5 7" id="KW-1133">Transmembrane helix</keyword>
<reference evidence="10 11" key="1">
    <citation type="submission" date="2016-01" db="EMBL/GenBank/DDBJ databases">
        <title>Annotation of Pseudomonas oryzihabitans USDA-ARS-USMARC-56511.</title>
        <authorList>
            <person name="Harhay G.P."/>
            <person name="Harhay D.M."/>
            <person name="Smith T.P.L."/>
            <person name="Bono J.L."/>
            <person name="Heaton M.P."/>
            <person name="Clawson M.L."/>
            <person name="Chitko-Mckown C.G."/>
            <person name="Capik S.F."/>
            <person name="DeDonder K.D."/>
            <person name="Apley M.D."/>
            <person name="Lubbers B.V."/>
            <person name="White B.J."/>
            <person name="Larson R.L."/>
        </authorList>
    </citation>
    <scope>NUCLEOTIDE SEQUENCE [LARGE SCALE GENOMIC DNA]</scope>
    <source>
        <strain evidence="10 11">USDA-ARS-USMARC-56511</strain>
    </source>
</reference>
<dbReference type="GO" id="GO:0003954">
    <property type="term" value="F:NADH dehydrogenase activity"/>
    <property type="evidence" value="ECO:0007669"/>
    <property type="project" value="TreeGrafter"/>
</dbReference>
<accession>A0A0U4WI59</accession>
<evidence type="ECO:0000256" key="6">
    <source>
        <dbReference type="ARBA" id="ARBA00023136"/>
    </source>
</evidence>
<evidence type="ECO:0000313" key="11">
    <source>
        <dbReference type="Proteomes" id="UP000064137"/>
    </source>
</evidence>
<dbReference type="GO" id="GO:0042773">
    <property type="term" value="P:ATP synthesis coupled electron transport"/>
    <property type="evidence" value="ECO:0007669"/>
    <property type="project" value="InterPro"/>
</dbReference>
<organism evidence="10 11">
    <name type="scientific">Pseudomonas oryzihabitans</name>
    <dbReference type="NCBI Taxonomy" id="47885"/>
    <lineage>
        <taxon>Bacteria</taxon>
        <taxon>Pseudomonadati</taxon>
        <taxon>Pseudomonadota</taxon>
        <taxon>Gammaproteobacteria</taxon>
        <taxon>Pseudomonadales</taxon>
        <taxon>Pseudomonadaceae</taxon>
        <taxon>Pseudomonas</taxon>
    </lineage>
</organism>
<dbReference type="GO" id="GO:0005886">
    <property type="term" value="C:plasma membrane"/>
    <property type="evidence" value="ECO:0007669"/>
    <property type="project" value="UniProtKB-SubCell"/>
</dbReference>
<sequence>MSSLLFSVAPLVPWVYALALLPVALVTSPRRFWWPARVAGYLGFILILAAWLQAVFAGQHHDRLGLAMAGLIGLLALVIIEYSQRYLEGEPGQRRYVLALLATLAAVATVVTSANLYLLVGAWILSSLCLHQLLTFYPDRPQAVVAAHKKFLASRLADVCLLLATLLLVQASGDSQITKILAAVTAQVQASGQLGWELQAAALLLALAVILKSAQLPVHGWLIQVMEAPTPVSALLHAGVVNLGGFLLLRFAPLFSVAVPAQSLLVLVGGLTAVLAALVMMTRISIKVRLAWSTCAQMGLMLLECGLGLYELALVHLLAHSLYKAHAFLAAGDTVAHARQRALQPPTPVPDLGGLVRALLLAALALIGVKGLWAWLLPDLALPWVALTILAIGLAPWCLGRGQRVHGLLMFSLLLGAYLLWHQVAGWLLDQRLAEAPLPLSGLAMGLLLGLYLLQGLLLAHPHGALARRLYPLAFAGFYLDEHVTRLTFRLWPARTPQPVMAPSGARP</sequence>
<evidence type="ECO:0000256" key="1">
    <source>
        <dbReference type="ARBA" id="ARBA00004127"/>
    </source>
</evidence>
<comment type="subunit">
    <text evidence="7">Forms a complex with DabA.</text>
</comment>
<feature type="transmembrane region" description="Helical" evidence="7">
    <location>
        <begin position="38"/>
        <end position="58"/>
    </location>
</feature>